<name>A0AAD6JH77_9ROSI</name>
<reference evidence="1 2" key="1">
    <citation type="journal article" date="2023" name="Int. J. Mol. Sci.">
        <title>De Novo Assembly and Annotation of 11 Diverse Shrub Willow (Salix) Genomes Reveals Novel Gene Organization in Sex-Linked Regions.</title>
        <authorList>
            <person name="Hyden B."/>
            <person name="Feng K."/>
            <person name="Yates T.B."/>
            <person name="Jawdy S."/>
            <person name="Cereghino C."/>
            <person name="Smart L.B."/>
            <person name="Muchero W."/>
        </authorList>
    </citation>
    <scope>NUCLEOTIDE SEQUENCE [LARGE SCALE GENOMIC DNA]</scope>
    <source>
        <tissue evidence="1">Shoot tip</tissue>
    </source>
</reference>
<evidence type="ECO:0000313" key="1">
    <source>
        <dbReference type="EMBL" id="KAJ6404673.1"/>
    </source>
</evidence>
<evidence type="ECO:0000313" key="2">
    <source>
        <dbReference type="Proteomes" id="UP001162972"/>
    </source>
</evidence>
<protein>
    <submittedName>
        <fullName evidence="1">Uncharacterized protein</fullName>
    </submittedName>
</protein>
<keyword evidence="2" id="KW-1185">Reference proteome</keyword>
<accession>A0AAD6JH77</accession>
<organism evidence="1 2">
    <name type="scientific">Salix udensis</name>
    <dbReference type="NCBI Taxonomy" id="889485"/>
    <lineage>
        <taxon>Eukaryota</taxon>
        <taxon>Viridiplantae</taxon>
        <taxon>Streptophyta</taxon>
        <taxon>Embryophyta</taxon>
        <taxon>Tracheophyta</taxon>
        <taxon>Spermatophyta</taxon>
        <taxon>Magnoliopsida</taxon>
        <taxon>eudicotyledons</taxon>
        <taxon>Gunneridae</taxon>
        <taxon>Pentapetalae</taxon>
        <taxon>rosids</taxon>
        <taxon>fabids</taxon>
        <taxon>Malpighiales</taxon>
        <taxon>Salicaceae</taxon>
        <taxon>Saliceae</taxon>
        <taxon>Salix</taxon>
    </lineage>
</organism>
<proteinExistence type="predicted"/>
<dbReference type="Proteomes" id="UP001162972">
    <property type="component" value="Chromosome 2"/>
</dbReference>
<dbReference type="AlphaFoldDB" id="A0AAD6JH77"/>
<dbReference type="EMBL" id="JAPFFJ010000017">
    <property type="protein sequence ID" value="KAJ6404673.1"/>
    <property type="molecule type" value="Genomic_DNA"/>
</dbReference>
<sequence>MANQGHGITYNADELTGQAQARKDDFLNQCDRGRLPIQYPRQFLYCASFQLPSADWGASEEHSPWSS</sequence>
<gene>
    <name evidence="1" type="ORF">OIU84_012774</name>
</gene>
<comment type="caution">
    <text evidence="1">The sequence shown here is derived from an EMBL/GenBank/DDBJ whole genome shotgun (WGS) entry which is preliminary data.</text>
</comment>